<reference evidence="2 3" key="1">
    <citation type="submission" date="2023-04" db="EMBL/GenBank/DDBJ databases">
        <title>YMD61, complete Genome.</title>
        <authorList>
            <person name="Zhang J."/>
        </authorList>
    </citation>
    <scope>NUCLEOTIDE SEQUENCE [LARGE SCALE GENOMIC DNA]</scope>
    <source>
        <strain evidence="2 3">YMD61</strain>
    </source>
</reference>
<proteinExistence type="predicted"/>
<accession>A0ABY8QAF2</accession>
<organism evidence="2 3">
    <name type="scientific">Fuscovulum ytuae</name>
    <dbReference type="NCBI Taxonomy" id="3042299"/>
    <lineage>
        <taxon>Bacteria</taxon>
        <taxon>Pseudomonadati</taxon>
        <taxon>Pseudomonadota</taxon>
        <taxon>Alphaproteobacteria</taxon>
        <taxon>Rhodobacterales</taxon>
        <taxon>Paracoccaceae</taxon>
        <taxon>Fuscovulum</taxon>
    </lineage>
</organism>
<evidence type="ECO:0000313" key="2">
    <source>
        <dbReference type="EMBL" id="WGV17471.1"/>
    </source>
</evidence>
<sequence length="263" mass="27660">MQHEVHLGSAHLAEGSQGGVSRFAAEVVARLVAKDAADGSGLREELVMRFMAAVSSMDAAAFEEMKPELKRARVSAVMLADLYIPEVARRLGEAWEADCVSFAQVTMGVARLQAILREIGSGWSADMAGGCDATTLLLVLPQGEQHTLGAMVLAGRLRRMGISVSVKIAPSLAELADCVASRAFDGALISIACEDRLETCRKLVTTLKEASKGRLKVAIGGALAEADENVVRLTGADVVTNDIALALERVGVASGMLPELETS</sequence>
<name>A0ABY8QAF2_9RHOB</name>
<dbReference type="InterPro" id="IPR006158">
    <property type="entry name" value="Cobalamin-bd"/>
</dbReference>
<dbReference type="PROSITE" id="PS51332">
    <property type="entry name" value="B12_BINDING"/>
    <property type="match status" value="1"/>
</dbReference>
<dbReference type="SUPFAM" id="SSF52242">
    <property type="entry name" value="Cobalamin (vitamin B12)-binding domain"/>
    <property type="match status" value="1"/>
</dbReference>
<gene>
    <name evidence="2" type="ORF">QF092_06700</name>
</gene>
<dbReference type="RefSeq" id="WP_281468790.1">
    <property type="nucleotide sequence ID" value="NZ_CP124535.1"/>
</dbReference>
<dbReference type="Proteomes" id="UP001230978">
    <property type="component" value="Chromosome"/>
</dbReference>
<dbReference type="EMBL" id="CP124535">
    <property type="protein sequence ID" value="WGV17471.1"/>
    <property type="molecule type" value="Genomic_DNA"/>
</dbReference>
<keyword evidence="3" id="KW-1185">Reference proteome</keyword>
<evidence type="ECO:0000313" key="3">
    <source>
        <dbReference type="Proteomes" id="UP001230978"/>
    </source>
</evidence>
<protein>
    <submittedName>
        <fullName evidence="2">Cobalamin-dependent protein</fullName>
    </submittedName>
</protein>
<evidence type="ECO:0000259" key="1">
    <source>
        <dbReference type="PROSITE" id="PS51332"/>
    </source>
</evidence>
<dbReference type="InterPro" id="IPR036724">
    <property type="entry name" value="Cobalamin-bd_sf"/>
</dbReference>
<feature type="domain" description="B12-binding" evidence="1">
    <location>
        <begin position="133"/>
        <end position="263"/>
    </location>
</feature>
<dbReference type="Gene3D" id="3.40.50.280">
    <property type="entry name" value="Cobalamin-binding domain"/>
    <property type="match status" value="1"/>
</dbReference>